<dbReference type="EMBL" id="PFUO01000008">
    <property type="protein sequence ID" value="PJB18268.1"/>
    <property type="molecule type" value="Genomic_DNA"/>
</dbReference>
<evidence type="ECO:0000256" key="6">
    <source>
        <dbReference type="ARBA" id="ARBA00022833"/>
    </source>
</evidence>
<dbReference type="InterPro" id="IPR011324">
    <property type="entry name" value="Cytotoxic_necrot_fac-like_cat"/>
</dbReference>
<dbReference type="GO" id="GO:0005507">
    <property type="term" value="F:copper ion binding"/>
    <property type="evidence" value="ECO:0007669"/>
    <property type="project" value="TreeGrafter"/>
</dbReference>
<dbReference type="InterPro" id="IPR038371">
    <property type="entry name" value="Cu_polyphenol_OxRdtase_sf"/>
</dbReference>
<dbReference type="Pfam" id="PF02578">
    <property type="entry name" value="Cu-oxidase_4"/>
    <property type="match status" value="1"/>
</dbReference>
<evidence type="ECO:0000256" key="8">
    <source>
        <dbReference type="ARBA" id="ARBA00048968"/>
    </source>
</evidence>
<comment type="catalytic activity">
    <reaction evidence="9">
        <text>S-methyl-5'-thioadenosine + phosphate = 5-(methylsulfanyl)-alpha-D-ribose 1-phosphate + adenine</text>
        <dbReference type="Rhea" id="RHEA:11852"/>
        <dbReference type="ChEBI" id="CHEBI:16708"/>
        <dbReference type="ChEBI" id="CHEBI:17509"/>
        <dbReference type="ChEBI" id="CHEBI:43474"/>
        <dbReference type="ChEBI" id="CHEBI:58533"/>
        <dbReference type="EC" id="2.4.2.28"/>
    </reaction>
    <physiologicalReaction direction="left-to-right" evidence="9">
        <dbReference type="Rhea" id="RHEA:11853"/>
    </physiologicalReaction>
</comment>
<comment type="catalytic activity">
    <reaction evidence="1">
        <text>inosine + phosphate = alpha-D-ribose 1-phosphate + hypoxanthine</text>
        <dbReference type="Rhea" id="RHEA:27646"/>
        <dbReference type="ChEBI" id="CHEBI:17368"/>
        <dbReference type="ChEBI" id="CHEBI:17596"/>
        <dbReference type="ChEBI" id="CHEBI:43474"/>
        <dbReference type="ChEBI" id="CHEBI:57720"/>
        <dbReference type="EC" id="2.4.2.1"/>
    </reaction>
    <physiologicalReaction direction="left-to-right" evidence="1">
        <dbReference type="Rhea" id="RHEA:27647"/>
    </physiologicalReaction>
</comment>
<evidence type="ECO:0000256" key="7">
    <source>
        <dbReference type="ARBA" id="ARBA00047989"/>
    </source>
</evidence>
<evidence type="ECO:0000256" key="3">
    <source>
        <dbReference type="ARBA" id="ARBA00022679"/>
    </source>
</evidence>
<comment type="caution">
    <text evidence="11">The sequence shown here is derived from an EMBL/GenBank/DDBJ whole genome shotgun (WGS) entry which is preliminary data.</text>
</comment>
<dbReference type="PANTHER" id="PTHR30616">
    <property type="entry name" value="UNCHARACTERIZED PROTEIN YFIH"/>
    <property type="match status" value="1"/>
</dbReference>
<keyword evidence="5" id="KW-0378">Hydrolase</keyword>
<organism evidence="11 12">
    <name type="scientific">Candidatus Falkowbacteria bacterium CG_4_9_14_3_um_filter_38_19</name>
    <dbReference type="NCBI Taxonomy" id="1974559"/>
    <lineage>
        <taxon>Bacteria</taxon>
        <taxon>Candidatus Falkowiibacteriota</taxon>
    </lineage>
</organism>
<sequence length="238" mass="27501">MQFKIFENENVVQGISEASFGSMKNHQRAIRFLKSSDYKNIKPKNLIWAEQVFSNKIHVCKKEDGGKKIKGVDGLISNLPNQVLAILTADCLPILMYDKKKKVVAALHGGRECLTKGTLEKAVEKMKKKFKSQSKDILVAIGPHIRVCHYWLREKTYQKLKETKFKKYFLKKKGKIYFNLTKLAVSQLLKSGVKKENIGDCKICTYCHYKKFFSFRKSEEKPEIYPEKKPRLASFIGL</sequence>
<evidence type="ECO:0000256" key="1">
    <source>
        <dbReference type="ARBA" id="ARBA00000553"/>
    </source>
</evidence>
<name>A0A2M8AKX3_9BACT</name>
<evidence type="ECO:0000256" key="2">
    <source>
        <dbReference type="ARBA" id="ARBA00007353"/>
    </source>
</evidence>
<dbReference type="Gene3D" id="3.60.140.10">
    <property type="entry name" value="CNF1/YfiH-like putative cysteine hydrolases"/>
    <property type="match status" value="1"/>
</dbReference>
<dbReference type="GO" id="GO:0016787">
    <property type="term" value="F:hydrolase activity"/>
    <property type="evidence" value="ECO:0007669"/>
    <property type="project" value="UniProtKB-KW"/>
</dbReference>
<protein>
    <recommendedName>
        <fullName evidence="10">Purine nucleoside phosphorylase</fullName>
    </recommendedName>
</protein>
<gene>
    <name evidence="11" type="ORF">CO116_00140</name>
</gene>
<dbReference type="CDD" id="cd16833">
    <property type="entry name" value="YfiH"/>
    <property type="match status" value="1"/>
</dbReference>
<keyword evidence="4" id="KW-0479">Metal-binding</keyword>
<comment type="catalytic activity">
    <reaction evidence="7">
        <text>adenosine + H2O + H(+) = inosine + NH4(+)</text>
        <dbReference type="Rhea" id="RHEA:24408"/>
        <dbReference type="ChEBI" id="CHEBI:15377"/>
        <dbReference type="ChEBI" id="CHEBI:15378"/>
        <dbReference type="ChEBI" id="CHEBI:16335"/>
        <dbReference type="ChEBI" id="CHEBI:17596"/>
        <dbReference type="ChEBI" id="CHEBI:28938"/>
        <dbReference type="EC" id="3.5.4.4"/>
    </reaction>
    <physiologicalReaction direction="left-to-right" evidence="7">
        <dbReference type="Rhea" id="RHEA:24409"/>
    </physiologicalReaction>
</comment>
<dbReference type="NCBIfam" id="TIGR00726">
    <property type="entry name" value="peptidoglycan editing factor PgeF"/>
    <property type="match status" value="1"/>
</dbReference>
<reference evidence="12" key="1">
    <citation type="submission" date="2017-09" db="EMBL/GenBank/DDBJ databases">
        <title>Depth-based differentiation of microbial function through sediment-hosted aquifers and enrichment of novel symbionts in the deep terrestrial subsurface.</title>
        <authorList>
            <person name="Probst A.J."/>
            <person name="Ladd B."/>
            <person name="Jarett J.K."/>
            <person name="Geller-Mcgrath D.E."/>
            <person name="Sieber C.M.K."/>
            <person name="Emerson J.B."/>
            <person name="Anantharaman K."/>
            <person name="Thomas B.C."/>
            <person name="Malmstrom R."/>
            <person name="Stieglmeier M."/>
            <person name="Klingl A."/>
            <person name="Woyke T."/>
            <person name="Ryan C.M."/>
            <person name="Banfield J.F."/>
        </authorList>
    </citation>
    <scope>NUCLEOTIDE SEQUENCE [LARGE SCALE GENOMIC DNA]</scope>
</reference>
<dbReference type="PANTHER" id="PTHR30616:SF2">
    <property type="entry name" value="PURINE NUCLEOSIDE PHOSPHORYLASE LACC1"/>
    <property type="match status" value="1"/>
</dbReference>
<dbReference type="InterPro" id="IPR003730">
    <property type="entry name" value="Cu_polyphenol_OxRdtase"/>
</dbReference>
<evidence type="ECO:0000256" key="5">
    <source>
        <dbReference type="ARBA" id="ARBA00022801"/>
    </source>
</evidence>
<dbReference type="SUPFAM" id="SSF64438">
    <property type="entry name" value="CNF1/YfiH-like putative cysteine hydrolases"/>
    <property type="match status" value="1"/>
</dbReference>
<dbReference type="AlphaFoldDB" id="A0A2M8AKX3"/>
<proteinExistence type="inferred from homology"/>
<keyword evidence="3" id="KW-0808">Transferase</keyword>
<dbReference type="GO" id="GO:0017061">
    <property type="term" value="F:S-methyl-5-thioadenosine phosphorylase activity"/>
    <property type="evidence" value="ECO:0007669"/>
    <property type="project" value="UniProtKB-EC"/>
</dbReference>
<accession>A0A2M8AKX3</accession>
<evidence type="ECO:0000313" key="11">
    <source>
        <dbReference type="EMBL" id="PJB18268.1"/>
    </source>
</evidence>
<evidence type="ECO:0000256" key="9">
    <source>
        <dbReference type="ARBA" id="ARBA00049893"/>
    </source>
</evidence>
<evidence type="ECO:0000256" key="4">
    <source>
        <dbReference type="ARBA" id="ARBA00022723"/>
    </source>
</evidence>
<evidence type="ECO:0000313" key="12">
    <source>
        <dbReference type="Proteomes" id="UP000230611"/>
    </source>
</evidence>
<evidence type="ECO:0000256" key="10">
    <source>
        <dbReference type="RuleBase" id="RU361274"/>
    </source>
</evidence>
<comment type="similarity">
    <text evidence="2 10">Belongs to the purine nucleoside phosphorylase YfiH/LACC1 family.</text>
</comment>
<keyword evidence="6" id="KW-0862">Zinc</keyword>
<comment type="catalytic activity">
    <reaction evidence="8">
        <text>adenosine + phosphate = alpha-D-ribose 1-phosphate + adenine</text>
        <dbReference type="Rhea" id="RHEA:27642"/>
        <dbReference type="ChEBI" id="CHEBI:16335"/>
        <dbReference type="ChEBI" id="CHEBI:16708"/>
        <dbReference type="ChEBI" id="CHEBI:43474"/>
        <dbReference type="ChEBI" id="CHEBI:57720"/>
        <dbReference type="EC" id="2.4.2.1"/>
    </reaction>
    <physiologicalReaction direction="left-to-right" evidence="8">
        <dbReference type="Rhea" id="RHEA:27643"/>
    </physiologicalReaction>
</comment>
<feature type="non-terminal residue" evidence="11">
    <location>
        <position position="238"/>
    </location>
</feature>
<dbReference type="Proteomes" id="UP000230611">
    <property type="component" value="Unassembled WGS sequence"/>
</dbReference>